<sequence>MRVFFVGADLTTQGRKLLRAQAEFLQIQIAFDLQQDLNANQPLIA</sequence>
<evidence type="ECO:0000313" key="1">
    <source>
        <dbReference type="EMBL" id="CCF83944.1"/>
    </source>
</evidence>
<dbReference type="EMBL" id="CAGS01000211">
    <property type="protein sequence ID" value="CCF83944.1"/>
    <property type="molecule type" value="Genomic_DNA"/>
</dbReference>
<protein>
    <submittedName>
        <fullName evidence="1">Uncharacterized protein</fullName>
    </submittedName>
</protein>
<comment type="caution">
    <text evidence="1">The sequence shown here is derived from an EMBL/GenBank/DDBJ whole genome shotgun (WGS) entry which is preliminary data.</text>
</comment>
<dbReference type="Proteomes" id="UP000004221">
    <property type="component" value="Unassembled WGS sequence"/>
</dbReference>
<name>I4EGY2_9BACT</name>
<dbReference type="AlphaFoldDB" id="I4EGY2"/>
<reference evidence="1 2" key="1">
    <citation type="journal article" date="2012" name="ISME J.">
        <title>Nitrification expanded: discovery, physiology and genomics of a nitrite-oxidizing bacterium from the phylum Chloroflexi.</title>
        <authorList>
            <person name="Sorokin D.Y."/>
            <person name="Lucker S."/>
            <person name="Vejmelkova D."/>
            <person name="Kostrikina N.A."/>
            <person name="Kleerebezem R."/>
            <person name="Rijpstra W.I."/>
            <person name="Damste J.S."/>
            <person name="Le Paslier D."/>
            <person name="Muyzer G."/>
            <person name="Wagner M."/>
            <person name="van Loosdrecht M.C."/>
            <person name="Daims H."/>
        </authorList>
    </citation>
    <scope>NUCLEOTIDE SEQUENCE [LARGE SCALE GENOMIC DNA]</scope>
    <source>
        <strain evidence="2">none</strain>
    </source>
</reference>
<evidence type="ECO:0000313" key="2">
    <source>
        <dbReference type="Proteomes" id="UP000004221"/>
    </source>
</evidence>
<organism evidence="1 2">
    <name type="scientific">Nitrolancea hollandica Lb</name>
    <dbReference type="NCBI Taxonomy" id="1129897"/>
    <lineage>
        <taxon>Bacteria</taxon>
        <taxon>Pseudomonadati</taxon>
        <taxon>Thermomicrobiota</taxon>
        <taxon>Thermomicrobia</taxon>
        <taxon>Sphaerobacterales</taxon>
        <taxon>Sphaerobacterineae</taxon>
        <taxon>Sphaerobacteraceae</taxon>
        <taxon>Nitrolancea</taxon>
    </lineage>
</organism>
<keyword evidence="2" id="KW-1185">Reference proteome</keyword>
<accession>I4EGY2</accession>
<proteinExistence type="predicted"/>
<gene>
    <name evidence="1" type="ORF">NITHO_2890009</name>
</gene>